<feature type="transmembrane region" description="Helical" evidence="5">
    <location>
        <begin position="74"/>
        <end position="92"/>
    </location>
</feature>
<comment type="subcellular location">
    <subcellularLocation>
        <location evidence="1">Membrane</location>
        <topology evidence="1">Multi-pass membrane protein</topology>
    </subcellularLocation>
</comment>
<dbReference type="RefSeq" id="WP_252766596.1">
    <property type="nucleotide sequence ID" value="NZ_CP097119.1"/>
</dbReference>
<accession>A0A9Q8ZPA5</accession>
<dbReference type="AlphaFoldDB" id="A0A9Q8ZPA5"/>
<sequence length="218" mass="24374">MNPALKLLLIVLIAFEISLIPNLTINLVLIIVCLGYLIWKQSRQLKKVLTFSLIALLPALGIFFSQLYYGANGLYMGTVLFTRLYAYVYLGLSFSLTTPMIRLAQALEQNAHVPSKFVYGVLAAINLVPRFQQELQVIRASGNMRGQVLHPWGPTIYFKALVVALGWSNHLARAMESQGFVEDQPRTFATPIRVTKRDWITLVGALVLVQLVLFLAPA</sequence>
<evidence type="ECO:0000313" key="6">
    <source>
        <dbReference type="EMBL" id="USS89079.1"/>
    </source>
</evidence>
<keyword evidence="2 5" id="KW-0812">Transmembrane</keyword>
<reference evidence="6" key="1">
    <citation type="submission" date="2022-05" db="EMBL/GenBank/DDBJ databases">
        <authorList>
            <person name="Oliphant S.A."/>
            <person name="Watson-Haigh N.S."/>
            <person name="Sumby K.M."/>
            <person name="Gardner J.M."/>
            <person name="Jiranek V."/>
        </authorList>
    </citation>
    <scope>NUCLEOTIDE SEQUENCE</scope>
    <source>
        <strain evidence="6">KI4_B1</strain>
    </source>
</reference>
<evidence type="ECO:0000313" key="7">
    <source>
        <dbReference type="Proteomes" id="UP001055911"/>
    </source>
</evidence>
<keyword evidence="7" id="KW-1185">Reference proteome</keyword>
<keyword evidence="4 5" id="KW-0472">Membrane</keyword>
<dbReference type="CDD" id="cd16914">
    <property type="entry name" value="EcfT"/>
    <property type="match status" value="1"/>
</dbReference>
<proteinExistence type="predicted"/>
<dbReference type="EMBL" id="CP097119">
    <property type="protein sequence ID" value="USS89079.1"/>
    <property type="molecule type" value="Genomic_DNA"/>
</dbReference>
<dbReference type="Proteomes" id="UP001055911">
    <property type="component" value="Chromosome"/>
</dbReference>
<gene>
    <name evidence="6" type="ORF">M3M40_06260</name>
</gene>
<evidence type="ECO:0000256" key="3">
    <source>
        <dbReference type="ARBA" id="ARBA00022989"/>
    </source>
</evidence>
<feature type="transmembrane region" description="Helical" evidence="5">
    <location>
        <begin position="199"/>
        <end position="216"/>
    </location>
</feature>
<dbReference type="Pfam" id="PF02361">
    <property type="entry name" value="CbiQ"/>
    <property type="match status" value="1"/>
</dbReference>
<evidence type="ECO:0000256" key="2">
    <source>
        <dbReference type="ARBA" id="ARBA00022692"/>
    </source>
</evidence>
<dbReference type="InterPro" id="IPR003339">
    <property type="entry name" value="ABC/ECF_trnsptr_transmembrane"/>
</dbReference>
<evidence type="ECO:0000256" key="1">
    <source>
        <dbReference type="ARBA" id="ARBA00004141"/>
    </source>
</evidence>
<dbReference type="GO" id="GO:0005886">
    <property type="term" value="C:plasma membrane"/>
    <property type="evidence" value="ECO:0007669"/>
    <property type="project" value="UniProtKB-ARBA"/>
</dbReference>
<evidence type="ECO:0000256" key="4">
    <source>
        <dbReference type="ARBA" id="ARBA00023136"/>
    </source>
</evidence>
<feature type="transmembrane region" description="Helical" evidence="5">
    <location>
        <begin position="48"/>
        <end position="68"/>
    </location>
</feature>
<keyword evidence="3 5" id="KW-1133">Transmembrane helix</keyword>
<protein>
    <submittedName>
        <fullName evidence="6">Energy-coupling factor transporter transmembrane protein EcfT</fullName>
    </submittedName>
</protein>
<name>A0A9Q8ZPA5_9LACO</name>
<organism evidence="6 7">
    <name type="scientific">Fructilactobacillus cliffordii</name>
    <dbReference type="NCBI Taxonomy" id="2940299"/>
    <lineage>
        <taxon>Bacteria</taxon>
        <taxon>Bacillati</taxon>
        <taxon>Bacillota</taxon>
        <taxon>Bacilli</taxon>
        <taxon>Lactobacillales</taxon>
        <taxon>Lactobacillaceae</taxon>
        <taxon>Fructilactobacillus</taxon>
    </lineage>
</organism>
<feature type="transmembrane region" description="Helical" evidence="5">
    <location>
        <begin position="6"/>
        <end position="39"/>
    </location>
</feature>
<evidence type="ECO:0000256" key="5">
    <source>
        <dbReference type="SAM" id="Phobius"/>
    </source>
</evidence>